<dbReference type="AlphaFoldDB" id="A0A6B2LV18"/>
<dbReference type="PROSITE" id="PS51160">
    <property type="entry name" value="ACYLPHOSPHATASE_3"/>
    <property type="match status" value="1"/>
</dbReference>
<evidence type="ECO:0000256" key="4">
    <source>
        <dbReference type="ARBA" id="ARBA00047645"/>
    </source>
</evidence>
<comment type="caution">
    <text evidence="5">Lacks conserved residue(s) required for the propagation of feature annotation.</text>
</comment>
<organism evidence="8">
    <name type="scientific">Arcella intermedia</name>
    <dbReference type="NCBI Taxonomy" id="1963864"/>
    <lineage>
        <taxon>Eukaryota</taxon>
        <taxon>Amoebozoa</taxon>
        <taxon>Tubulinea</taxon>
        <taxon>Elardia</taxon>
        <taxon>Arcellinida</taxon>
        <taxon>Sphaerothecina</taxon>
        <taxon>Arcellidae</taxon>
        <taxon>Arcella</taxon>
    </lineage>
</organism>
<name>A0A6B2LV18_9EUKA</name>
<reference evidence="8" key="1">
    <citation type="journal article" date="2020" name="J. Eukaryot. Microbiol.">
        <title>De novo Sequencing, Assembly and Annotation of the Transcriptome for the Free-Living Testate Amoeba Arcella intermedia.</title>
        <authorList>
            <person name="Ribeiro G.M."/>
            <person name="Porfirio-Sousa A.L."/>
            <person name="Maurer-Alcala X.X."/>
            <person name="Katz L.A."/>
            <person name="Lahr D.J.G."/>
        </authorList>
    </citation>
    <scope>NUCLEOTIDE SEQUENCE</scope>
</reference>
<dbReference type="PROSITE" id="PS00151">
    <property type="entry name" value="ACYLPHOSPHATASE_2"/>
    <property type="match status" value="1"/>
</dbReference>
<dbReference type="InterPro" id="IPR020456">
    <property type="entry name" value="Acylphosphatase"/>
</dbReference>
<dbReference type="SUPFAM" id="SSF54975">
    <property type="entry name" value="Acylphosphatase/BLUF domain-like"/>
    <property type="match status" value="1"/>
</dbReference>
<dbReference type="EC" id="3.6.1.7" evidence="2"/>
<comment type="catalytic activity">
    <reaction evidence="4">
        <text>an acyl phosphate + H2O = a carboxylate + phosphate + H(+)</text>
        <dbReference type="Rhea" id="RHEA:14965"/>
        <dbReference type="ChEBI" id="CHEBI:15377"/>
        <dbReference type="ChEBI" id="CHEBI:15378"/>
        <dbReference type="ChEBI" id="CHEBI:29067"/>
        <dbReference type="ChEBI" id="CHEBI:43474"/>
        <dbReference type="ChEBI" id="CHEBI:59918"/>
        <dbReference type="EC" id="3.6.1.7"/>
    </reaction>
</comment>
<comment type="similarity">
    <text evidence="1 6">Belongs to the acylphosphatase family.</text>
</comment>
<evidence type="ECO:0000256" key="6">
    <source>
        <dbReference type="RuleBase" id="RU004168"/>
    </source>
</evidence>
<dbReference type="Gene3D" id="3.30.70.100">
    <property type="match status" value="1"/>
</dbReference>
<dbReference type="InterPro" id="IPR001792">
    <property type="entry name" value="Acylphosphatase-like_dom"/>
</dbReference>
<dbReference type="InterPro" id="IPR036046">
    <property type="entry name" value="Acylphosphatase-like_dom_sf"/>
</dbReference>
<evidence type="ECO:0000259" key="7">
    <source>
        <dbReference type="PROSITE" id="PS51160"/>
    </source>
</evidence>
<dbReference type="GO" id="GO:0003998">
    <property type="term" value="F:acylphosphatase activity"/>
    <property type="evidence" value="ECO:0007669"/>
    <property type="project" value="UniProtKB-EC"/>
</dbReference>
<feature type="domain" description="Acylphosphatase-like" evidence="7">
    <location>
        <begin position="1"/>
        <end position="66"/>
    </location>
</feature>
<evidence type="ECO:0000256" key="1">
    <source>
        <dbReference type="ARBA" id="ARBA00005614"/>
    </source>
</evidence>
<keyword evidence="3" id="KW-0378">Hydrolase</keyword>
<evidence type="ECO:0000256" key="3">
    <source>
        <dbReference type="ARBA" id="ARBA00022801"/>
    </source>
</evidence>
<accession>A0A6B2LV18</accession>
<dbReference type="Pfam" id="PF00708">
    <property type="entry name" value="Acylphosphatase"/>
    <property type="match status" value="1"/>
</dbReference>
<dbReference type="EMBL" id="GIBP01011894">
    <property type="protein sequence ID" value="NDV40863.1"/>
    <property type="molecule type" value="Transcribed_RNA"/>
</dbReference>
<dbReference type="PANTHER" id="PTHR10029:SF3">
    <property type="entry name" value="ACYLPHOSPHATASE-RELATED"/>
    <property type="match status" value="1"/>
</dbReference>
<evidence type="ECO:0000256" key="2">
    <source>
        <dbReference type="ARBA" id="ARBA00012150"/>
    </source>
</evidence>
<dbReference type="PANTHER" id="PTHR10029">
    <property type="entry name" value="ACYLPHOSPHATASE"/>
    <property type="match status" value="1"/>
</dbReference>
<dbReference type="InterPro" id="IPR017968">
    <property type="entry name" value="Acylphosphatase_CS"/>
</dbReference>
<sequence length="66" mass="7458">MGLKGWVRNVSDGTVEGEAEGEDIGAIKEMKHWLSNVGSPASRIDKCEIKDYQSTQFKFKDFVTRH</sequence>
<evidence type="ECO:0000313" key="8">
    <source>
        <dbReference type="EMBL" id="NDV40863.1"/>
    </source>
</evidence>
<protein>
    <recommendedName>
        <fullName evidence="2">acylphosphatase</fullName>
        <ecNumber evidence="2">3.6.1.7</ecNumber>
    </recommendedName>
</protein>
<evidence type="ECO:0000256" key="5">
    <source>
        <dbReference type="PROSITE-ProRule" id="PRU00520"/>
    </source>
</evidence>
<proteinExistence type="inferred from homology"/>